<accession>A0A1G1ZPU0</accession>
<proteinExistence type="predicted"/>
<keyword evidence="1" id="KW-1133">Transmembrane helix</keyword>
<dbReference type="EMBL" id="MHJI01000003">
    <property type="protein sequence ID" value="OGY66521.1"/>
    <property type="molecule type" value="Genomic_DNA"/>
</dbReference>
<evidence type="ECO:0000313" key="2">
    <source>
        <dbReference type="EMBL" id="OGY66521.1"/>
    </source>
</evidence>
<gene>
    <name evidence="2" type="ORF">A3A04_00100</name>
</gene>
<keyword evidence="1" id="KW-0472">Membrane</keyword>
<sequence length="157" mass="16629">MVSGTSPRTSTSYGGGTTIKPAVSASGTVILVAAPATIQKGSFSVLRWNSTNTTKCDALSPDNWTISSAVSGEQVVYPKETTTYVIRCAGKNFSDFANATVIVEDQIARDLDEDKDDRRGLGLLGTFGITKLFFGVVVFALILAIALAVLKRYMPGV</sequence>
<reference evidence="2 3" key="1">
    <citation type="journal article" date="2016" name="Nat. Commun.">
        <title>Thousands of microbial genomes shed light on interconnected biogeochemical processes in an aquifer system.</title>
        <authorList>
            <person name="Anantharaman K."/>
            <person name="Brown C.T."/>
            <person name="Hug L.A."/>
            <person name="Sharon I."/>
            <person name="Castelle C.J."/>
            <person name="Probst A.J."/>
            <person name="Thomas B.C."/>
            <person name="Singh A."/>
            <person name="Wilkins M.J."/>
            <person name="Karaoz U."/>
            <person name="Brodie E.L."/>
            <person name="Williams K.H."/>
            <person name="Hubbard S.S."/>
            <person name="Banfield J.F."/>
        </authorList>
    </citation>
    <scope>NUCLEOTIDE SEQUENCE [LARGE SCALE GENOMIC DNA]</scope>
</reference>
<comment type="caution">
    <text evidence="2">The sequence shown here is derived from an EMBL/GenBank/DDBJ whole genome shotgun (WGS) entry which is preliminary data.</text>
</comment>
<organism evidence="2 3">
    <name type="scientific">Candidatus Harrisonbacteria bacterium RIFCSPLOWO2_01_FULL_40_28</name>
    <dbReference type="NCBI Taxonomy" id="1798406"/>
    <lineage>
        <taxon>Bacteria</taxon>
        <taxon>Candidatus Harrisoniibacteriota</taxon>
    </lineage>
</organism>
<protein>
    <recommendedName>
        <fullName evidence="4">Ig-like domain-containing protein</fullName>
    </recommendedName>
</protein>
<name>A0A1G1ZPU0_9BACT</name>
<dbReference type="Proteomes" id="UP000178517">
    <property type="component" value="Unassembled WGS sequence"/>
</dbReference>
<keyword evidence="1" id="KW-0812">Transmembrane</keyword>
<evidence type="ECO:0000313" key="3">
    <source>
        <dbReference type="Proteomes" id="UP000178517"/>
    </source>
</evidence>
<evidence type="ECO:0008006" key="4">
    <source>
        <dbReference type="Google" id="ProtNLM"/>
    </source>
</evidence>
<feature type="transmembrane region" description="Helical" evidence="1">
    <location>
        <begin position="132"/>
        <end position="150"/>
    </location>
</feature>
<evidence type="ECO:0000256" key="1">
    <source>
        <dbReference type="SAM" id="Phobius"/>
    </source>
</evidence>
<dbReference type="AlphaFoldDB" id="A0A1G1ZPU0"/>